<dbReference type="KEGG" id="ptm:GSPATT00028041001"/>
<accession>A0BEP1</accession>
<dbReference type="EMBL" id="CT867989">
    <property type="protein sequence ID" value="CAK57008.1"/>
    <property type="molecule type" value="Genomic_DNA"/>
</dbReference>
<dbReference type="OMA" id="ERYGWCL"/>
<keyword evidence="2" id="KW-1185">Reference proteome</keyword>
<dbReference type="InParanoid" id="A0BEP1"/>
<protein>
    <recommendedName>
        <fullName evidence="3">RGS domain-containing protein</fullName>
    </recommendedName>
</protein>
<dbReference type="AlphaFoldDB" id="A0BEP1"/>
<sequence length="242" mass="28888">MNPYEILSEISTQENEENFRCPENFNTIMNNLNDSFEYSLDAYQKFSEHRALVKDAWIEKCLGKEEFMGFNYRKKVFLLFLEYLHKHLDCQKDLNSEAYAFYAQHYRNTAQYVNYAVEIPKIRHKIFELEVDWYIENISEDQDIVKNKHYPSIFQPILEQDPIEANHTRAVISHALEQLEAIAAMITKSNVKHYAKYIERYGWCLAGMVPLLPAQEQDPFQDNGIHQRWQKARNKIQEKEHQ</sequence>
<proteinExistence type="predicted"/>
<evidence type="ECO:0000313" key="2">
    <source>
        <dbReference type="Proteomes" id="UP000000600"/>
    </source>
</evidence>
<dbReference type="RefSeq" id="XP_001424406.1">
    <property type="nucleotide sequence ID" value="XM_001424369.2"/>
</dbReference>
<organism evidence="1 2">
    <name type="scientific">Paramecium tetraurelia</name>
    <dbReference type="NCBI Taxonomy" id="5888"/>
    <lineage>
        <taxon>Eukaryota</taxon>
        <taxon>Sar</taxon>
        <taxon>Alveolata</taxon>
        <taxon>Ciliophora</taxon>
        <taxon>Intramacronucleata</taxon>
        <taxon>Oligohymenophorea</taxon>
        <taxon>Peniculida</taxon>
        <taxon>Parameciidae</taxon>
        <taxon>Paramecium</taxon>
    </lineage>
</organism>
<evidence type="ECO:0008006" key="3">
    <source>
        <dbReference type="Google" id="ProtNLM"/>
    </source>
</evidence>
<dbReference type="HOGENOM" id="CLU_1149093_0_0_1"/>
<dbReference type="GeneID" id="5010190"/>
<reference evidence="1 2" key="1">
    <citation type="journal article" date="2006" name="Nature">
        <title>Global trends of whole-genome duplications revealed by the ciliate Paramecium tetraurelia.</title>
        <authorList>
            <consortium name="Genoscope"/>
            <person name="Aury J.-M."/>
            <person name="Jaillon O."/>
            <person name="Duret L."/>
            <person name="Noel B."/>
            <person name="Jubin C."/>
            <person name="Porcel B.M."/>
            <person name="Segurens B."/>
            <person name="Daubin V."/>
            <person name="Anthouard V."/>
            <person name="Aiach N."/>
            <person name="Arnaiz O."/>
            <person name="Billaut A."/>
            <person name="Beisson J."/>
            <person name="Blanc I."/>
            <person name="Bouhouche K."/>
            <person name="Camara F."/>
            <person name="Duharcourt S."/>
            <person name="Guigo R."/>
            <person name="Gogendeau D."/>
            <person name="Katinka M."/>
            <person name="Keller A.-M."/>
            <person name="Kissmehl R."/>
            <person name="Klotz C."/>
            <person name="Koll F."/>
            <person name="Le Moue A."/>
            <person name="Lepere C."/>
            <person name="Malinsky S."/>
            <person name="Nowacki M."/>
            <person name="Nowak J.K."/>
            <person name="Plattner H."/>
            <person name="Poulain J."/>
            <person name="Ruiz F."/>
            <person name="Serrano V."/>
            <person name="Zagulski M."/>
            <person name="Dessen P."/>
            <person name="Betermier M."/>
            <person name="Weissenbach J."/>
            <person name="Scarpelli C."/>
            <person name="Schachter V."/>
            <person name="Sperling L."/>
            <person name="Meyer E."/>
            <person name="Cohen J."/>
            <person name="Wincker P."/>
        </authorList>
    </citation>
    <scope>NUCLEOTIDE SEQUENCE [LARGE SCALE GENOMIC DNA]</scope>
    <source>
        <strain evidence="1 2">Stock d4-2</strain>
    </source>
</reference>
<evidence type="ECO:0000313" key="1">
    <source>
        <dbReference type="EMBL" id="CAK57008.1"/>
    </source>
</evidence>
<name>A0BEP1_PARTE</name>
<gene>
    <name evidence="1" type="ORF">GSPATT00028041001</name>
</gene>
<dbReference type="Proteomes" id="UP000000600">
    <property type="component" value="Unassembled WGS sequence"/>
</dbReference>